<accession>A0A5F1XS97</accession>
<evidence type="ECO:0000313" key="1">
    <source>
        <dbReference type="EMBL" id="AYV55303.1"/>
    </source>
</evidence>
<dbReference type="GO" id="GO:0046872">
    <property type="term" value="F:metal ion binding"/>
    <property type="evidence" value="ECO:0007669"/>
    <property type="project" value="InterPro"/>
</dbReference>
<dbReference type="InterPro" id="IPR036163">
    <property type="entry name" value="HMA_dom_sf"/>
</dbReference>
<dbReference type="KEGG" id="lkm:EFP84_07130"/>
<dbReference type="SUPFAM" id="SSF55008">
    <property type="entry name" value="HMA, heavy metal-associated domain"/>
    <property type="match status" value="1"/>
</dbReference>
<dbReference type="RefSeq" id="WP_123179416.1">
    <property type="nucleotide sequence ID" value="NZ_CP033614.1"/>
</dbReference>
<reference evidence="1 2" key="1">
    <citation type="submission" date="2018-11" db="EMBL/GenBank/DDBJ databases">
        <title>Complete genome sequence of Leptospira kmetyi isolate LS 001/16 from soil sample associated with a leptospirosis patient in Kelantan.</title>
        <authorList>
            <person name="Muhammad Yusoff F."/>
            <person name="Muhammad Yusoff S."/>
            <person name="Ahmad M.N."/>
            <person name="Yusof N.Y."/>
            <person name="Aziah I."/>
        </authorList>
    </citation>
    <scope>NUCLEOTIDE SEQUENCE [LARGE SCALE GENOMIC DNA]</scope>
    <source>
        <strain evidence="1 2">LS 001/16</strain>
    </source>
</reference>
<dbReference type="Proteomes" id="UP000276407">
    <property type="component" value="Chromosome 1"/>
</dbReference>
<dbReference type="Pfam" id="PF00403">
    <property type="entry name" value="HMA"/>
    <property type="match status" value="1"/>
</dbReference>
<dbReference type="EMBL" id="CP033614">
    <property type="protein sequence ID" value="AYV55303.1"/>
    <property type="molecule type" value="Genomic_DNA"/>
</dbReference>
<protein>
    <submittedName>
        <fullName evidence="1">Copper chaperone</fullName>
    </submittedName>
</protein>
<name>A0A5F1XS97_9LEPT</name>
<dbReference type="PROSITE" id="PS01047">
    <property type="entry name" value="HMA_1"/>
    <property type="match status" value="1"/>
</dbReference>
<dbReference type="Gene3D" id="3.30.70.100">
    <property type="match status" value="1"/>
</dbReference>
<organism evidence="1 2">
    <name type="scientific">Leptospira kmetyi</name>
    <dbReference type="NCBI Taxonomy" id="408139"/>
    <lineage>
        <taxon>Bacteria</taxon>
        <taxon>Pseudomonadati</taxon>
        <taxon>Spirochaetota</taxon>
        <taxon>Spirochaetia</taxon>
        <taxon>Leptospirales</taxon>
        <taxon>Leptospiraceae</taxon>
        <taxon>Leptospira</taxon>
    </lineage>
</organism>
<proteinExistence type="predicted"/>
<dbReference type="InterPro" id="IPR006121">
    <property type="entry name" value="HMA_dom"/>
</dbReference>
<dbReference type="PROSITE" id="PS50846">
    <property type="entry name" value="HMA_2"/>
    <property type="match status" value="1"/>
</dbReference>
<gene>
    <name evidence="1" type="ORF">EFP84_07130</name>
</gene>
<dbReference type="CDD" id="cd00371">
    <property type="entry name" value="HMA"/>
    <property type="match status" value="1"/>
</dbReference>
<dbReference type="InterPro" id="IPR017969">
    <property type="entry name" value="Heavy-metal-associated_CS"/>
</dbReference>
<evidence type="ECO:0000313" key="2">
    <source>
        <dbReference type="Proteomes" id="UP000276407"/>
    </source>
</evidence>
<sequence>MMEFQVENMTCGSCANVISKAIQTIDPNVQINVDVAKQIVRVESGRSEKELANLIEECGYPVSKSMIVS</sequence>
<dbReference type="AlphaFoldDB" id="A0A5F1XS97"/>